<keyword evidence="2" id="KW-1185">Reference proteome</keyword>
<dbReference type="InterPro" id="IPR004119">
    <property type="entry name" value="EcKL"/>
</dbReference>
<accession>A0A8J6CD09</accession>
<dbReference type="OrthoDB" id="411145at2759"/>
<reference evidence="1" key="1">
    <citation type="submission" date="2021-05" db="EMBL/GenBank/DDBJ databases">
        <title>The genome of the haptophyte Pavlova lutheri (Diacronema luteri, Pavlovales) - a model for lipid biosynthesis in eukaryotic algae.</title>
        <authorList>
            <person name="Hulatt C.J."/>
            <person name="Posewitz M.C."/>
        </authorList>
    </citation>
    <scope>NUCLEOTIDE SEQUENCE</scope>
    <source>
        <strain evidence="1">NIVA-4/92</strain>
    </source>
</reference>
<organism evidence="1 2">
    <name type="scientific">Diacronema lutheri</name>
    <name type="common">Unicellular marine alga</name>
    <name type="synonym">Monochrysis lutheri</name>
    <dbReference type="NCBI Taxonomy" id="2081491"/>
    <lineage>
        <taxon>Eukaryota</taxon>
        <taxon>Haptista</taxon>
        <taxon>Haptophyta</taxon>
        <taxon>Pavlovophyceae</taxon>
        <taxon>Pavlovales</taxon>
        <taxon>Pavlovaceae</taxon>
        <taxon>Diacronema</taxon>
    </lineage>
</organism>
<evidence type="ECO:0000313" key="1">
    <source>
        <dbReference type="EMBL" id="KAG8468114.1"/>
    </source>
</evidence>
<sequence length="258" mass="27724">MACTPAEAARLLEEIDGRPAASQGVRVEALQPLWSGMGGVFLLDGRVILKKALFAPPGVGGQNPLSLARYTASYRTEARFYELHAARLLAPPVSIELPRPLRTCVHGDAEWANMLFRRDVDGRLVAQLYDFQFVGRAPPTKDVAYLLYTATDAPYGSAEERSLVAHYHAELTSVLHARGIAPPGLAAFEQSLDVASADLARFLVGWGWWARPGLAARTRKLLDELDGGTQLSASLYATALAAARPASFGRRAGRGGAA</sequence>
<dbReference type="EMBL" id="JAGTXO010000005">
    <property type="protein sequence ID" value="KAG8468114.1"/>
    <property type="molecule type" value="Genomic_DNA"/>
</dbReference>
<gene>
    <name evidence="1" type="ORF">KFE25_007166</name>
</gene>
<dbReference type="SUPFAM" id="SSF56112">
    <property type="entry name" value="Protein kinase-like (PK-like)"/>
    <property type="match status" value="1"/>
</dbReference>
<proteinExistence type="predicted"/>
<evidence type="ECO:0000313" key="2">
    <source>
        <dbReference type="Proteomes" id="UP000751190"/>
    </source>
</evidence>
<protein>
    <recommendedName>
        <fullName evidence="3">Aminoglycoside phosphotransferase domain-containing protein</fullName>
    </recommendedName>
</protein>
<name>A0A8J6CD09_DIALT</name>
<evidence type="ECO:0008006" key="3">
    <source>
        <dbReference type="Google" id="ProtNLM"/>
    </source>
</evidence>
<dbReference type="Proteomes" id="UP000751190">
    <property type="component" value="Unassembled WGS sequence"/>
</dbReference>
<dbReference type="PANTHER" id="PTHR11012:SF30">
    <property type="entry name" value="PROTEIN KINASE-LIKE DOMAIN-CONTAINING"/>
    <property type="match status" value="1"/>
</dbReference>
<dbReference type="PANTHER" id="PTHR11012">
    <property type="entry name" value="PROTEIN KINASE-LIKE DOMAIN-CONTAINING"/>
    <property type="match status" value="1"/>
</dbReference>
<comment type="caution">
    <text evidence="1">The sequence shown here is derived from an EMBL/GenBank/DDBJ whole genome shotgun (WGS) entry which is preliminary data.</text>
</comment>
<dbReference type="Pfam" id="PF02958">
    <property type="entry name" value="EcKL"/>
    <property type="match status" value="1"/>
</dbReference>
<dbReference type="Gene3D" id="3.90.1200.10">
    <property type="match status" value="1"/>
</dbReference>
<dbReference type="InterPro" id="IPR011009">
    <property type="entry name" value="Kinase-like_dom_sf"/>
</dbReference>
<dbReference type="AlphaFoldDB" id="A0A8J6CD09"/>